<evidence type="ECO:0000313" key="3">
    <source>
        <dbReference type="EMBL" id="CAB4664126.1"/>
    </source>
</evidence>
<feature type="transmembrane region" description="Helical" evidence="1">
    <location>
        <begin position="247"/>
        <end position="267"/>
    </location>
</feature>
<proteinExistence type="predicted"/>
<dbReference type="PANTHER" id="PTHR43685:SF3">
    <property type="entry name" value="SLR2126 PROTEIN"/>
    <property type="match status" value="1"/>
</dbReference>
<feature type="transmembrane region" description="Helical" evidence="1">
    <location>
        <begin position="431"/>
        <end position="452"/>
    </location>
</feature>
<gene>
    <name evidence="3" type="ORF">UFOPK2334_00140</name>
    <name evidence="4" type="ORF">UFOPK2870_00093</name>
    <name evidence="2" type="ORF">UFOPK4179_00148</name>
    <name evidence="5" type="ORF">UFOPK4293_00213</name>
</gene>
<keyword evidence="1" id="KW-0812">Transmembrane</keyword>
<dbReference type="InterPro" id="IPR050834">
    <property type="entry name" value="Glycosyltransf_2"/>
</dbReference>
<feature type="transmembrane region" description="Helical" evidence="1">
    <location>
        <begin position="616"/>
        <end position="649"/>
    </location>
</feature>
<feature type="transmembrane region" description="Helical" evidence="1">
    <location>
        <begin position="995"/>
        <end position="1017"/>
    </location>
</feature>
<dbReference type="AlphaFoldDB" id="A0A6J6LQR0"/>
<protein>
    <submittedName>
        <fullName evidence="3">Unannotated protein</fullName>
    </submittedName>
</protein>
<dbReference type="EMBL" id="CAEZZL010000002">
    <property type="protein sequence ID" value="CAB4751893.1"/>
    <property type="molecule type" value="Genomic_DNA"/>
</dbReference>
<feature type="transmembrane region" description="Helical" evidence="1">
    <location>
        <begin position="485"/>
        <end position="503"/>
    </location>
</feature>
<dbReference type="EMBL" id="CAEZXA010000005">
    <property type="protein sequence ID" value="CAB4664126.1"/>
    <property type="molecule type" value="Genomic_DNA"/>
</dbReference>
<feature type="transmembrane region" description="Helical" evidence="1">
    <location>
        <begin position="399"/>
        <end position="419"/>
    </location>
</feature>
<feature type="transmembrane region" description="Helical" evidence="1">
    <location>
        <begin position="354"/>
        <end position="379"/>
    </location>
</feature>
<dbReference type="PANTHER" id="PTHR43685">
    <property type="entry name" value="GLYCOSYLTRANSFERASE"/>
    <property type="match status" value="1"/>
</dbReference>
<sequence>MVVHERGQWLAESLQGLAGQSYNALQTLMLVTGTEDDPSAREILDVVATELPNAVVRFLGSNPGFGAACNSVLNLVDGNNGLFCFMHDDVALAPDAISRLVEELYRSNAGAVGPKLVYWDDPRMIQSVGISVDRFGNSLPIADDGELDQEQHDAVQDVFVVSSACLLIRADLFSLIGGFNPDLPVAGADLDLCWRLHATAARVMVAPSAVGRHRENSSQTVNSQNTQESFLENEIERVRTVASLTSASQLLTTVLQMVVLTVSRFFVLSATGRIRRAFDEVRALALLPFGVVGIRQRREAIAKHREVSGDEVRALQLAGNAYVAMFFRRRAAQAGQAQAQAAGQVREATARSAYVLWAVLVSIFVIGSRTLFVHGVVAVGQMAPFTASMGELVRSYASGWWGAGFGQVSAIPTGFAVLATSAIATFGNMGLLHTFLIVLLPVAGWLGVWRFASVLGTRSARIASTAAYAAVPLPYAAISSGRWGALLMYASLPWIVHLCRMLVGHADLDAGLSEELMAVAPVAQWRRWLASLVLILGVVFAFEPSVVLVVPFVAVVFAVVSFIHGTKIMWAMRWIFITGAAIVSGVVLNLPWAGTYVRSGWWEALTGAPVESGRNIGLFGLATFNVGGFVLSSVTIALYAVVAGSVLLVHGVRSGWVLRGANLVAVGLAIAILDDSALLPVHLPEPAILLVPVAFGIAICAGAMGAALAIDLRRARFGWRQPVSALIAALFFVGLVPVAVNAVDGGWNQPSLSLPQLLTQLPDAQVSGDYRTLFIGDARALPGAPLNFGWGISYSVVNGSAPTIEEQWEIPPTRARDNTVAALYGIVRGQTARAGRLLAPLAVRFIVVPIIDGGQSTRSDPIAAPRGLVDSLSRQLDLRRLYASPDLVIFENASWIPVRSVLTAAGAQSSTLAGATSMIATDISGATPLPSPPRPEGAITADVESGTVHLAVPFSTHWKLTAGDTSVEARPAFGLTNAYDITAPGRITLTYQTSLLHSLAVLAQFVAWCVVLFISLLRPRRKSRIARGDIVMSETPVMTFTNESAS</sequence>
<evidence type="ECO:0000313" key="5">
    <source>
        <dbReference type="EMBL" id="CAB5045067.1"/>
    </source>
</evidence>
<dbReference type="EMBL" id="CAETWZ010000007">
    <property type="protein sequence ID" value="CAB4367367.1"/>
    <property type="molecule type" value="Genomic_DNA"/>
</dbReference>
<feature type="transmembrane region" description="Helical" evidence="1">
    <location>
        <begin position="529"/>
        <end position="562"/>
    </location>
</feature>
<dbReference type="InterPro" id="IPR029044">
    <property type="entry name" value="Nucleotide-diphossugar_trans"/>
</dbReference>
<dbReference type="Pfam" id="PF13641">
    <property type="entry name" value="Glyco_tranf_2_3"/>
    <property type="match status" value="1"/>
</dbReference>
<name>A0A6J6LQR0_9ZZZZ</name>
<feature type="transmembrane region" description="Helical" evidence="1">
    <location>
        <begin position="574"/>
        <end position="596"/>
    </location>
</feature>
<reference evidence="3" key="1">
    <citation type="submission" date="2020-05" db="EMBL/GenBank/DDBJ databases">
        <authorList>
            <person name="Chiriac C."/>
            <person name="Salcher M."/>
            <person name="Ghai R."/>
            <person name="Kavagutti S V."/>
        </authorList>
    </citation>
    <scope>NUCLEOTIDE SEQUENCE</scope>
</reference>
<organism evidence="3">
    <name type="scientific">freshwater metagenome</name>
    <dbReference type="NCBI Taxonomy" id="449393"/>
    <lineage>
        <taxon>unclassified sequences</taxon>
        <taxon>metagenomes</taxon>
        <taxon>ecological metagenomes</taxon>
    </lineage>
</organism>
<keyword evidence="1" id="KW-0472">Membrane</keyword>
<feature type="transmembrane region" description="Helical" evidence="1">
    <location>
        <begin position="722"/>
        <end position="743"/>
    </location>
</feature>
<dbReference type="Gene3D" id="3.90.550.10">
    <property type="entry name" value="Spore Coat Polysaccharide Biosynthesis Protein SpsA, Chain A"/>
    <property type="match status" value="1"/>
</dbReference>
<feature type="transmembrane region" description="Helical" evidence="1">
    <location>
        <begin position="661"/>
        <end position="681"/>
    </location>
</feature>
<feature type="transmembrane region" description="Helical" evidence="1">
    <location>
        <begin position="687"/>
        <end position="710"/>
    </location>
</feature>
<evidence type="ECO:0000313" key="2">
    <source>
        <dbReference type="EMBL" id="CAB4367367.1"/>
    </source>
</evidence>
<dbReference type="EMBL" id="CAFBQH010000007">
    <property type="protein sequence ID" value="CAB5045067.1"/>
    <property type="molecule type" value="Genomic_DNA"/>
</dbReference>
<keyword evidence="1" id="KW-1133">Transmembrane helix</keyword>
<accession>A0A6J6LQR0</accession>
<evidence type="ECO:0000256" key="1">
    <source>
        <dbReference type="SAM" id="Phobius"/>
    </source>
</evidence>
<dbReference type="SUPFAM" id="SSF53448">
    <property type="entry name" value="Nucleotide-diphospho-sugar transferases"/>
    <property type="match status" value="1"/>
</dbReference>
<evidence type="ECO:0000313" key="4">
    <source>
        <dbReference type="EMBL" id="CAB4751893.1"/>
    </source>
</evidence>